<keyword evidence="1" id="KW-0812">Transmembrane</keyword>
<keyword evidence="1" id="KW-0472">Membrane</keyword>
<evidence type="ECO:0000313" key="2">
    <source>
        <dbReference type="EMBL" id="TEB34219.1"/>
    </source>
</evidence>
<organism evidence="2 3">
    <name type="scientific">Coprinellus micaceus</name>
    <name type="common">Glistening ink-cap mushroom</name>
    <name type="synonym">Coprinus micaceus</name>
    <dbReference type="NCBI Taxonomy" id="71717"/>
    <lineage>
        <taxon>Eukaryota</taxon>
        <taxon>Fungi</taxon>
        <taxon>Dikarya</taxon>
        <taxon>Basidiomycota</taxon>
        <taxon>Agaricomycotina</taxon>
        <taxon>Agaricomycetes</taxon>
        <taxon>Agaricomycetidae</taxon>
        <taxon>Agaricales</taxon>
        <taxon>Agaricineae</taxon>
        <taxon>Psathyrellaceae</taxon>
        <taxon>Coprinellus</taxon>
    </lineage>
</organism>
<reference evidence="2 3" key="1">
    <citation type="journal article" date="2019" name="Nat. Ecol. Evol.">
        <title>Megaphylogeny resolves global patterns of mushroom evolution.</title>
        <authorList>
            <person name="Varga T."/>
            <person name="Krizsan K."/>
            <person name="Foldi C."/>
            <person name="Dima B."/>
            <person name="Sanchez-Garcia M."/>
            <person name="Sanchez-Ramirez S."/>
            <person name="Szollosi G.J."/>
            <person name="Szarkandi J.G."/>
            <person name="Papp V."/>
            <person name="Albert L."/>
            <person name="Andreopoulos W."/>
            <person name="Angelini C."/>
            <person name="Antonin V."/>
            <person name="Barry K.W."/>
            <person name="Bougher N.L."/>
            <person name="Buchanan P."/>
            <person name="Buyck B."/>
            <person name="Bense V."/>
            <person name="Catcheside P."/>
            <person name="Chovatia M."/>
            <person name="Cooper J."/>
            <person name="Damon W."/>
            <person name="Desjardin D."/>
            <person name="Finy P."/>
            <person name="Geml J."/>
            <person name="Haridas S."/>
            <person name="Hughes K."/>
            <person name="Justo A."/>
            <person name="Karasinski D."/>
            <person name="Kautmanova I."/>
            <person name="Kiss B."/>
            <person name="Kocsube S."/>
            <person name="Kotiranta H."/>
            <person name="LaButti K.M."/>
            <person name="Lechner B.E."/>
            <person name="Liimatainen K."/>
            <person name="Lipzen A."/>
            <person name="Lukacs Z."/>
            <person name="Mihaltcheva S."/>
            <person name="Morgado L.N."/>
            <person name="Niskanen T."/>
            <person name="Noordeloos M.E."/>
            <person name="Ohm R.A."/>
            <person name="Ortiz-Santana B."/>
            <person name="Ovrebo C."/>
            <person name="Racz N."/>
            <person name="Riley R."/>
            <person name="Savchenko A."/>
            <person name="Shiryaev A."/>
            <person name="Soop K."/>
            <person name="Spirin V."/>
            <person name="Szebenyi C."/>
            <person name="Tomsovsky M."/>
            <person name="Tulloss R.E."/>
            <person name="Uehling J."/>
            <person name="Grigoriev I.V."/>
            <person name="Vagvolgyi C."/>
            <person name="Papp T."/>
            <person name="Martin F.M."/>
            <person name="Miettinen O."/>
            <person name="Hibbett D.S."/>
            <person name="Nagy L.G."/>
        </authorList>
    </citation>
    <scope>NUCLEOTIDE SEQUENCE [LARGE SCALE GENOMIC DNA]</scope>
    <source>
        <strain evidence="2 3">FP101781</strain>
    </source>
</reference>
<dbReference type="AlphaFoldDB" id="A0A4Y7TL34"/>
<keyword evidence="1" id="KW-1133">Transmembrane helix</keyword>
<accession>A0A4Y7TL34</accession>
<evidence type="ECO:0000313" key="3">
    <source>
        <dbReference type="Proteomes" id="UP000298030"/>
    </source>
</evidence>
<proteinExistence type="predicted"/>
<name>A0A4Y7TL34_COPMI</name>
<feature type="transmembrane region" description="Helical" evidence="1">
    <location>
        <begin position="12"/>
        <end position="28"/>
    </location>
</feature>
<keyword evidence="3" id="KW-1185">Reference proteome</keyword>
<comment type="caution">
    <text evidence="2">The sequence shown here is derived from an EMBL/GenBank/DDBJ whole genome shotgun (WGS) entry which is preliminary data.</text>
</comment>
<sequence length="53" mass="5940">MPAIWPHKNMGLRLLGALAVAGGLLYFAKERIATRRKAELDQYRAASSEQRRG</sequence>
<dbReference type="Proteomes" id="UP000298030">
    <property type="component" value="Unassembled WGS sequence"/>
</dbReference>
<dbReference type="EMBL" id="QPFP01000010">
    <property type="protein sequence ID" value="TEB34219.1"/>
    <property type="molecule type" value="Genomic_DNA"/>
</dbReference>
<evidence type="ECO:0000256" key="1">
    <source>
        <dbReference type="SAM" id="Phobius"/>
    </source>
</evidence>
<protein>
    <submittedName>
        <fullName evidence="2">Uncharacterized protein</fullName>
    </submittedName>
</protein>
<gene>
    <name evidence="2" type="ORF">FA13DRAFT_1789367</name>
</gene>